<gene>
    <name evidence="1" type="ORF">IAB91_01750</name>
</gene>
<dbReference type="InterPro" id="IPR009241">
    <property type="entry name" value="HigB-like"/>
</dbReference>
<name>A0A9D9NHU9_9BACT</name>
<protein>
    <submittedName>
        <fullName evidence="1">Type II toxin-antitoxin system RelE/ParE family toxin</fullName>
    </submittedName>
</protein>
<organism evidence="1 2">
    <name type="scientific">Candidatus Cryptobacteroides faecigallinarum</name>
    <dbReference type="NCBI Taxonomy" id="2840763"/>
    <lineage>
        <taxon>Bacteria</taxon>
        <taxon>Pseudomonadati</taxon>
        <taxon>Bacteroidota</taxon>
        <taxon>Bacteroidia</taxon>
        <taxon>Bacteroidales</taxon>
        <taxon>Candidatus Cryptobacteroides</taxon>
    </lineage>
</organism>
<evidence type="ECO:0000313" key="1">
    <source>
        <dbReference type="EMBL" id="MBO8474002.1"/>
    </source>
</evidence>
<reference evidence="1" key="2">
    <citation type="journal article" date="2021" name="PeerJ">
        <title>Extensive microbial diversity within the chicken gut microbiome revealed by metagenomics and culture.</title>
        <authorList>
            <person name="Gilroy R."/>
            <person name="Ravi A."/>
            <person name="Getino M."/>
            <person name="Pursley I."/>
            <person name="Horton D.L."/>
            <person name="Alikhan N.F."/>
            <person name="Baker D."/>
            <person name="Gharbi K."/>
            <person name="Hall N."/>
            <person name="Watson M."/>
            <person name="Adriaenssens E.M."/>
            <person name="Foster-Nyarko E."/>
            <person name="Jarju S."/>
            <person name="Secka A."/>
            <person name="Antonio M."/>
            <person name="Oren A."/>
            <person name="Chaudhuri R.R."/>
            <person name="La Ragione R."/>
            <person name="Hildebrand F."/>
            <person name="Pallen M.J."/>
        </authorList>
    </citation>
    <scope>NUCLEOTIDE SEQUENCE</scope>
    <source>
        <strain evidence="1">B1-13419</strain>
    </source>
</reference>
<reference evidence="1" key="1">
    <citation type="submission" date="2020-10" db="EMBL/GenBank/DDBJ databases">
        <authorList>
            <person name="Gilroy R."/>
        </authorList>
    </citation>
    <scope>NUCLEOTIDE SEQUENCE</scope>
    <source>
        <strain evidence="1">B1-13419</strain>
    </source>
</reference>
<dbReference type="AlphaFoldDB" id="A0A9D9NHU9"/>
<sequence length="115" mass="13786">MEGCGNFRIIYSEETIEFLNRLEEKAKAKIMYNINKCKYVIDNELFKKLEDSDIWEFRTLYNGISYRILAFWDTETETLVIATHGFVKKSKKTPAKEITKAKEIRRIYYKNKLQK</sequence>
<proteinExistence type="predicted"/>
<dbReference type="Pfam" id="PF05973">
    <property type="entry name" value="Gp49"/>
    <property type="match status" value="1"/>
</dbReference>
<evidence type="ECO:0000313" key="2">
    <source>
        <dbReference type="Proteomes" id="UP000823757"/>
    </source>
</evidence>
<accession>A0A9D9NHU9</accession>
<dbReference type="Proteomes" id="UP000823757">
    <property type="component" value="Unassembled WGS sequence"/>
</dbReference>
<dbReference type="EMBL" id="JADIMD010000023">
    <property type="protein sequence ID" value="MBO8474002.1"/>
    <property type="molecule type" value="Genomic_DNA"/>
</dbReference>
<comment type="caution">
    <text evidence="1">The sequence shown here is derived from an EMBL/GenBank/DDBJ whole genome shotgun (WGS) entry which is preliminary data.</text>
</comment>